<dbReference type="Pfam" id="PF24764">
    <property type="entry name" value="rva_4"/>
    <property type="match status" value="1"/>
</dbReference>
<dbReference type="InterPro" id="IPR042566">
    <property type="entry name" value="L1_C"/>
</dbReference>
<dbReference type="PANTHER" id="PTHR46177:SF1">
    <property type="entry name" value="INTEGRASE CATALYTIC DOMAIN-CONTAINING PROTEIN"/>
    <property type="match status" value="1"/>
</dbReference>
<proteinExistence type="predicted"/>
<dbReference type="EMBL" id="OZ035832">
    <property type="protein sequence ID" value="CAL1571758.1"/>
    <property type="molecule type" value="Genomic_DNA"/>
</dbReference>
<gene>
    <name evidence="2" type="ORF">KC01_LOCUS3850</name>
</gene>
<keyword evidence="3" id="KW-1185">Reference proteome</keyword>
<dbReference type="Gene3D" id="3.30.250.20">
    <property type="entry name" value="L1 transposable element, C-terminal domain"/>
    <property type="match status" value="1"/>
</dbReference>
<accession>A0AAV2J4D3</accession>
<reference evidence="2 3" key="1">
    <citation type="submission" date="2024-04" db="EMBL/GenBank/DDBJ databases">
        <authorList>
            <person name="Waldvogel A.-M."/>
            <person name="Schoenle A."/>
        </authorList>
    </citation>
    <scope>NUCLEOTIDE SEQUENCE [LARGE SCALE GENOMIC DNA]</scope>
</reference>
<dbReference type="PANTHER" id="PTHR46177">
    <property type="entry name" value="INTEGRASE CATALYTIC DOMAIN-CONTAINING PROTEIN"/>
    <property type="match status" value="1"/>
</dbReference>
<dbReference type="InterPro" id="IPR058913">
    <property type="entry name" value="Integrase_dom_put"/>
</dbReference>
<evidence type="ECO:0000313" key="3">
    <source>
        <dbReference type="Proteomes" id="UP001497482"/>
    </source>
</evidence>
<name>A0AAV2J4D3_KNICA</name>
<organism evidence="2 3">
    <name type="scientific">Knipowitschia caucasica</name>
    <name type="common">Caucasian dwarf goby</name>
    <name type="synonym">Pomatoschistus caucasicus</name>
    <dbReference type="NCBI Taxonomy" id="637954"/>
    <lineage>
        <taxon>Eukaryota</taxon>
        <taxon>Metazoa</taxon>
        <taxon>Chordata</taxon>
        <taxon>Craniata</taxon>
        <taxon>Vertebrata</taxon>
        <taxon>Euteleostomi</taxon>
        <taxon>Actinopterygii</taxon>
        <taxon>Neopterygii</taxon>
        <taxon>Teleostei</taxon>
        <taxon>Neoteleostei</taxon>
        <taxon>Acanthomorphata</taxon>
        <taxon>Gobiaria</taxon>
        <taxon>Gobiiformes</taxon>
        <taxon>Gobioidei</taxon>
        <taxon>Gobiidae</taxon>
        <taxon>Gobiinae</taxon>
        <taxon>Knipowitschia</taxon>
    </lineage>
</organism>
<evidence type="ECO:0000313" key="2">
    <source>
        <dbReference type="EMBL" id="CAL1571758.1"/>
    </source>
</evidence>
<feature type="domain" description="Integrase core" evidence="1">
    <location>
        <begin position="42"/>
        <end position="124"/>
    </location>
</feature>
<dbReference type="AlphaFoldDB" id="A0AAV2J4D3"/>
<sequence>MFTKCKQHGISIKKEDVRILLSLLDPIGSQARKRRRLRRRQYFAQGPNFVWHIDSYDKLKPYGICINGCIDGFSRNIIWLRAAFTNSNPKVIGGYFVEAVERRGGCPRLVRIDMGMGTENVVVRDIQRYLRRNYMDDRAAERSYITGAKGFRSPLLYNGDKILIFPDLPSSVAKRRGTFKDVKEMLRGCQDVRYGMLYPAKLRISSPLGEKVFTDPDAAKVYTLFGGWVEVVSSGVE</sequence>
<protein>
    <recommendedName>
        <fullName evidence="1">Integrase core domain-containing protein</fullName>
    </recommendedName>
</protein>
<evidence type="ECO:0000259" key="1">
    <source>
        <dbReference type="Pfam" id="PF24764"/>
    </source>
</evidence>
<dbReference type="Proteomes" id="UP001497482">
    <property type="component" value="Chromosome 10"/>
</dbReference>